<dbReference type="OrthoDB" id="9775180at2"/>
<organism evidence="1 2">
    <name type="scientific">Microbacterium mangrovi</name>
    <dbReference type="NCBI Taxonomy" id="1348253"/>
    <lineage>
        <taxon>Bacteria</taxon>
        <taxon>Bacillati</taxon>
        <taxon>Actinomycetota</taxon>
        <taxon>Actinomycetes</taxon>
        <taxon>Micrococcales</taxon>
        <taxon>Microbacteriaceae</taxon>
        <taxon>Microbacterium</taxon>
    </lineage>
</organism>
<comment type="caution">
    <text evidence="1">The sequence shown here is derived from an EMBL/GenBank/DDBJ whole genome shotgun (WGS) entry which is preliminary data.</text>
</comment>
<reference evidence="1 2" key="1">
    <citation type="submission" date="2014-11" db="EMBL/GenBank/DDBJ databases">
        <title>Genome sequence of Microbacterium mangrovi MUSC 115(T).</title>
        <authorList>
            <person name="Lee L.-H."/>
        </authorList>
    </citation>
    <scope>NUCLEOTIDE SEQUENCE [LARGE SCALE GENOMIC DNA]</scope>
    <source>
        <strain evidence="1 2">MUSC 115</strain>
    </source>
</reference>
<dbReference type="EMBL" id="JTDK01000006">
    <property type="protein sequence ID" value="KHK98849.1"/>
    <property type="molecule type" value="Genomic_DNA"/>
</dbReference>
<evidence type="ECO:0000313" key="1">
    <source>
        <dbReference type="EMBL" id="KHK98849.1"/>
    </source>
</evidence>
<name>A0A0B2A5U0_9MICO</name>
<dbReference type="Proteomes" id="UP000031030">
    <property type="component" value="Unassembled WGS sequence"/>
</dbReference>
<dbReference type="AlphaFoldDB" id="A0A0B2A5U0"/>
<accession>A0A0B2A5U0</accession>
<evidence type="ECO:0000313" key="2">
    <source>
        <dbReference type="Proteomes" id="UP000031030"/>
    </source>
</evidence>
<keyword evidence="2" id="KW-1185">Reference proteome</keyword>
<proteinExistence type="predicted"/>
<dbReference type="RefSeq" id="WP_039397766.1">
    <property type="nucleotide sequence ID" value="NZ_JTDK01000006.1"/>
</dbReference>
<gene>
    <name evidence="1" type="ORF">LK09_08250</name>
</gene>
<sequence length="97" mass="10872">MDTIDITPTPVELAAIAQRIITAAYGLECHELTKYQVIWAWTAAEHAAERIGTPIQDLPARLGCELLRMYLNRAHTIPDRPITAETTYNELNQRIAG</sequence>
<protein>
    <submittedName>
        <fullName evidence="1">Uncharacterized protein</fullName>
    </submittedName>
</protein>